<keyword evidence="4" id="KW-1185">Reference proteome</keyword>
<feature type="compositionally biased region" description="Basic and acidic residues" evidence="1">
    <location>
        <begin position="297"/>
        <end position="306"/>
    </location>
</feature>
<feature type="compositionally biased region" description="Acidic residues" evidence="1">
    <location>
        <begin position="1"/>
        <end position="10"/>
    </location>
</feature>
<gene>
    <name evidence="3" type="ORF">SAMN06295912_11759</name>
</gene>
<feature type="region of interest" description="Disordered" evidence="1">
    <location>
        <begin position="279"/>
        <end position="306"/>
    </location>
</feature>
<feature type="region of interest" description="Disordered" evidence="1">
    <location>
        <begin position="1"/>
        <end position="20"/>
    </location>
</feature>
<evidence type="ECO:0000313" key="4">
    <source>
        <dbReference type="Proteomes" id="UP000198281"/>
    </source>
</evidence>
<evidence type="ECO:0008006" key="5">
    <source>
        <dbReference type="Google" id="ProtNLM"/>
    </source>
</evidence>
<evidence type="ECO:0000313" key="3">
    <source>
        <dbReference type="EMBL" id="SNS81533.1"/>
    </source>
</evidence>
<name>A0A239HL16_9SPHN</name>
<feature type="transmembrane region" description="Helical" evidence="2">
    <location>
        <begin position="25"/>
        <end position="44"/>
    </location>
</feature>
<protein>
    <recommendedName>
        <fullName evidence="5">Inner membrane protein</fullName>
    </recommendedName>
</protein>
<dbReference type="AlphaFoldDB" id="A0A239HL16"/>
<accession>A0A239HL16</accession>
<sequence length="306" mass="31925">MDDVVGDFEGQEQASGPRSGGARRAMLLGVVAFVAGAGATAYAVHSWRPAADFLTKQTPILAAPVQPQPAVPQAQAGGPDASLPAVDPMAEAAIDRRVSEIEARLGRIDARASAAVGNADRAEGLLVAFAARRALDRGVQLGYIEGLLRDRFGATQPQAVATIIAAARQPVTLDDLRAGLGDLAPTLQSQSPDESWWDGFRREISGMIVIRKSDTPSPAPADRLARARRALDGGRVGEALAEVSRMPGRDGAQEWMAAARRYAGARGALDKIETAALLSPRPAAPPVVPEPALEPQGDIKADSTAV</sequence>
<evidence type="ECO:0000256" key="1">
    <source>
        <dbReference type="SAM" id="MobiDB-lite"/>
    </source>
</evidence>
<proteinExistence type="predicted"/>
<keyword evidence="2" id="KW-1133">Transmembrane helix</keyword>
<evidence type="ECO:0000256" key="2">
    <source>
        <dbReference type="SAM" id="Phobius"/>
    </source>
</evidence>
<organism evidence="3 4">
    <name type="scientific">Edaphosphingomonas laterariae</name>
    <dbReference type="NCBI Taxonomy" id="861865"/>
    <lineage>
        <taxon>Bacteria</taxon>
        <taxon>Pseudomonadati</taxon>
        <taxon>Pseudomonadota</taxon>
        <taxon>Alphaproteobacteria</taxon>
        <taxon>Sphingomonadales</taxon>
        <taxon>Rhizorhabdaceae</taxon>
        <taxon>Edaphosphingomonas</taxon>
    </lineage>
</organism>
<keyword evidence="2" id="KW-0812">Transmembrane</keyword>
<dbReference type="EMBL" id="FZOS01000017">
    <property type="protein sequence ID" value="SNS81533.1"/>
    <property type="molecule type" value="Genomic_DNA"/>
</dbReference>
<dbReference type="RefSeq" id="WP_245842937.1">
    <property type="nucleotide sequence ID" value="NZ_FZOS01000017.1"/>
</dbReference>
<dbReference type="Proteomes" id="UP000198281">
    <property type="component" value="Unassembled WGS sequence"/>
</dbReference>
<reference evidence="4" key="1">
    <citation type="submission" date="2017-06" db="EMBL/GenBank/DDBJ databases">
        <authorList>
            <person name="Varghese N."/>
            <person name="Submissions S."/>
        </authorList>
    </citation>
    <scope>NUCLEOTIDE SEQUENCE [LARGE SCALE GENOMIC DNA]</scope>
    <source>
        <strain evidence="4">LNB2</strain>
    </source>
</reference>
<keyword evidence="2" id="KW-0472">Membrane</keyword>